<evidence type="ECO:0000313" key="2">
    <source>
        <dbReference type="Proteomes" id="UP001482620"/>
    </source>
</evidence>
<name>A0ABV0UCL0_9TELE</name>
<dbReference type="EMBL" id="JAHRIQ010069527">
    <property type="protein sequence ID" value="MEQ2242791.1"/>
    <property type="molecule type" value="Genomic_DNA"/>
</dbReference>
<evidence type="ECO:0000313" key="1">
    <source>
        <dbReference type="EMBL" id="MEQ2242791.1"/>
    </source>
</evidence>
<proteinExistence type="predicted"/>
<organism evidence="1 2">
    <name type="scientific">Ilyodon furcidens</name>
    <name type="common">goldbreast splitfin</name>
    <dbReference type="NCBI Taxonomy" id="33524"/>
    <lineage>
        <taxon>Eukaryota</taxon>
        <taxon>Metazoa</taxon>
        <taxon>Chordata</taxon>
        <taxon>Craniata</taxon>
        <taxon>Vertebrata</taxon>
        <taxon>Euteleostomi</taxon>
        <taxon>Actinopterygii</taxon>
        <taxon>Neopterygii</taxon>
        <taxon>Teleostei</taxon>
        <taxon>Neoteleostei</taxon>
        <taxon>Acanthomorphata</taxon>
        <taxon>Ovalentaria</taxon>
        <taxon>Atherinomorphae</taxon>
        <taxon>Cyprinodontiformes</taxon>
        <taxon>Goodeidae</taxon>
        <taxon>Ilyodon</taxon>
    </lineage>
</organism>
<comment type="caution">
    <text evidence="1">The sequence shown here is derived from an EMBL/GenBank/DDBJ whole genome shotgun (WGS) entry which is preliminary data.</text>
</comment>
<reference evidence="1 2" key="1">
    <citation type="submission" date="2021-06" db="EMBL/GenBank/DDBJ databases">
        <authorList>
            <person name="Palmer J.M."/>
        </authorList>
    </citation>
    <scope>NUCLEOTIDE SEQUENCE [LARGE SCALE GENOMIC DNA]</scope>
    <source>
        <strain evidence="2">if_2019</strain>
        <tissue evidence="1">Muscle</tissue>
    </source>
</reference>
<protein>
    <submittedName>
        <fullName evidence="1">Uncharacterized protein</fullName>
    </submittedName>
</protein>
<accession>A0ABV0UCL0</accession>
<dbReference type="Proteomes" id="UP001482620">
    <property type="component" value="Unassembled WGS sequence"/>
</dbReference>
<sequence>MKLCIMTKHLNYRLICQKNLVPDILGFIQMQLRKSELGCHILLRDKRLSPPTLQNTLYFFQSCEVRHEKSQIEVLRDSLQNCGPLYDVTLRCVCLGVYQE</sequence>
<keyword evidence="2" id="KW-1185">Reference proteome</keyword>
<gene>
    <name evidence="1" type="ORF">ILYODFUR_000367</name>
</gene>